<dbReference type="PRINTS" id="PR00024">
    <property type="entry name" value="HOMEOBOX"/>
</dbReference>
<evidence type="ECO:0000256" key="1">
    <source>
        <dbReference type="ARBA" id="ARBA00004123"/>
    </source>
</evidence>
<dbReference type="InterPro" id="IPR020479">
    <property type="entry name" value="HD_metazoa"/>
</dbReference>
<comment type="caution">
    <text evidence="8">The sequence shown here is derived from an EMBL/GenBank/DDBJ whole genome shotgun (WGS) entry which is preliminary data.</text>
</comment>
<dbReference type="GO" id="GO:0003677">
    <property type="term" value="F:DNA binding"/>
    <property type="evidence" value="ECO:0007669"/>
    <property type="project" value="UniProtKB-UniRule"/>
</dbReference>
<dbReference type="Proteomes" id="UP001152795">
    <property type="component" value="Unassembled WGS sequence"/>
</dbReference>
<dbReference type="PANTHER" id="PTHR24333:SF5">
    <property type="entry name" value="VENT HOMEOBOX"/>
    <property type="match status" value="1"/>
</dbReference>
<dbReference type="InterPro" id="IPR050848">
    <property type="entry name" value="Homeobox_TF"/>
</dbReference>
<name>A0A7D9HGV6_PARCT</name>
<dbReference type="PANTHER" id="PTHR24333">
    <property type="entry name" value="HOMEO BOX HB9 LIKE A-RELATED"/>
    <property type="match status" value="1"/>
</dbReference>
<dbReference type="EMBL" id="CACRXK020000282">
    <property type="protein sequence ID" value="CAB3980348.1"/>
    <property type="molecule type" value="Genomic_DNA"/>
</dbReference>
<evidence type="ECO:0000256" key="4">
    <source>
        <dbReference type="ARBA" id="ARBA00023242"/>
    </source>
</evidence>
<sequence length="193" mass="22010">MYCWSPSSTVHQAAFISPTPSNRPFQYDLLMSQRQSCYFQNQPMFSSRIPRGHAATMEYSPCAKAPLNLGLGTIASPSRLDESLVYQDPSPEVLSALPVYFRVKPTLRTPSGKRCRKSRTVFTEMQLKVLEKTFSEQRYLDTTSRAKLAQSLALNETQIKTWFQNRRMKHKKESKTGNENEEGSQASCAEKEK</sequence>
<dbReference type="SMART" id="SM00389">
    <property type="entry name" value="HOX"/>
    <property type="match status" value="1"/>
</dbReference>
<comment type="subcellular location">
    <subcellularLocation>
        <location evidence="1 5 6">Nucleus</location>
    </subcellularLocation>
</comment>
<evidence type="ECO:0000256" key="6">
    <source>
        <dbReference type="RuleBase" id="RU000682"/>
    </source>
</evidence>
<dbReference type="GO" id="GO:0000981">
    <property type="term" value="F:DNA-binding transcription factor activity, RNA polymerase II-specific"/>
    <property type="evidence" value="ECO:0007669"/>
    <property type="project" value="InterPro"/>
</dbReference>
<evidence type="ECO:0000256" key="7">
    <source>
        <dbReference type="SAM" id="MobiDB-lite"/>
    </source>
</evidence>
<dbReference type="PROSITE" id="PS00027">
    <property type="entry name" value="HOMEOBOX_1"/>
    <property type="match status" value="1"/>
</dbReference>
<dbReference type="OrthoDB" id="6159439at2759"/>
<dbReference type="SUPFAM" id="SSF46689">
    <property type="entry name" value="Homeodomain-like"/>
    <property type="match status" value="1"/>
</dbReference>
<dbReference type="FunFam" id="1.10.10.60:FF:000682">
    <property type="entry name" value="Predicted protein"/>
    <property type="match status" value="1"/>
</dbReference>
<dbReference type="InterPro" id="IPR009057">
    <property type="entry name" value="Homeodomain-like_sf"/>
</dbReference>
<keyword evidence="9" id="KW-1185">Reference proteome</keyword>
<gene>
    <name evidence="8" type="ORF">PACLA_8A082659</name>
</gene>
<dbReference type="CDD" id="cd00086">
    <property type="entry name" value="homeodomain"/>
    <property type="match status" value="1"/>
</dbReference>
<dbReference type="InterPro" id="IPR017970">
    <property type="entry name" value="Homeobox_CS"/>
</dbReference>
<keyword evidence="4 5" id="KW-0539">Nucleus</keyword>
<keyword evidence="3 5" id="KW-0371">Homeobox</keyword>
<evidence type="ECO:0000256" key="3">
    <source>
        <dbReference type="ARBA" id="ARBA00023155"/>
    </source>
</evidence>
<organism evidence="8 9">
    <name type="scientific">Paramuricea clavata</name>
    <name type="common">Red gorgonian</name>
    <name type="synonym">Violescent sea-whip</name>
    <dbReference type="NCBI Taxonomy" id="317549"/>
    <lineage>
        <taxon>Eukaryota</taxon>
        <taxon>Metazoa</taxon>
        <taxon>Cnidaria</taxon>
        <taxon>Anthozoa</taxon>
        <taxon>Octocorallia</taxon>
        <taxon>Malacalcyonacea</taxon>
        <taxon>Plexauridae</taxon>
        <taxon>Paramuricea</taxon>
    </lineage>
</organism>
<dbReference type="AlphaFoldDB" id="A0A7D9HGV6"/>
<accession>A0A7D9HGV6</accession>
<dbReference type="Gene3D" id="1.10.10.60">
    <property type="entry name" value="Homeodomain-like"/>
    <property type="match status" value="1"/>
</dbReference>
<dbReference type="InterPro" id="IPR001356">
    <property type="entry name" value="HD"/>
</dbReference>
<dbReference type="PROSITE" id="PS50071">
    <property type="entry name" value="HOMEOBOX_2"/>
    <property type="match status" value="1"/>
</dbReference>
<dbReference type="Pfam" id="PF00046">
    <property type="entry name" value="Homeodomain"/>
    <property type="match status" value="1"/>
</dbReference>
<evidence type="ECO:0000256" key="2">
    <source>
        <dbReference type="ARBA" id="ARBA00023125"/>
    </source>
</evidence>
<evidence type="ECO:0000313" key="9">
    <source>
        <dbReference type="Proteomes" id="UP001152795"/>
    </source>
</evidence>
<keyword evidence="2 5" id="KW-0238">DNA-binding</keyword>
<dbReference type="GO" id="GO:0005634">
    <property type="term" value="C:nucleus"/>
    <property type="evidence" value="ECO:0007669"/>
    <property type="project" value="UniProtKB-SubCell"/>
</dbReference>
<reference evidence="8" key="1">
    <citation type="submission" date="2020-04" db="EMBL/GenBank/DDBJ databases">
        <authorList>
            <person name="Alioto T."/>
            <person name="Alioto T."/>
            <person name="Gomez Garrido J."/>
        </authorList>
    </citation>
    <scope>NUCLEOTIDE SEQUENCE</scope>
    <source>
        <strain evidence="8">A484AB</strain>
    </source>
</reference>
<evidence type="ECO:0000256" key="5">
    <source>
        <dbReference type="PROSITE-ProRule" id="PRU00108"/>
    </source>
</evidence>
<protein>
    <submittedName>
        <fullName evidence="8">Homeobox -like 1</fullName>
    </submittedName>
</protein>
<feature type="region of interest" description="Disordered" evidence="7">
    <location>
        <begin position="166"/>
        <end position="193"/>
    </location>
</feature>
<evidence type="ECO:0000313" key="8">
    <source>
        <dbReference type="EMBL" id="CAB3980348.1"/>
    </source>
</evidence>
<proteinExistence type="predicted"/>
<feature type="DNA-binding region" description="Homeobox" evidence="5">
    <location>
        <begin position="115"/>
        <end position="174"/>
    </location>
</feature>